<dbReference type="InterPro" id="IPR036259">
    <property type="entry name" value="MFS_trans_sf"/>
</dbReference>
<feature type="transmembrane region" description="Helical" evidence="1">
    <location>
        <begin position="208"/>
        <end position="230"/>
    </location>
</feature>
<proteinExistence type="predicted"/>
<dbReference type="RefSeq" id="WP_094826294.1">
    <property type="nucleotide sequence ID" value="NZ_NEVL01000003.1"/>
</dbReference>
<feature type="transmembrane region" description="Helical" evidence="1">
    <location>
        <begin position="131"/>
        <end position="148"/>
    </location>
</feature>
<feature type="transmembrane region" description="Helical" evidence="1">
    <location>
        <begin position="61"/>
        <end position="80"/>
    </location>
</feature>
<dbReference type="EMBL" id="NEVL01000003">
    <property type="protein sequence ID" value="OZI35485.1"/>
    <property type="molecule type" value="Genomic_DNA"/>
</dbReference>
<dbReference type="PANTHER" id="PTHR23530:SF1">
    <property type="entry name" value="PERMEASE, MAJOR FACILITATOR SUPERFAMILY-RELATED"/>
    <property type="match status" value="1"/>
</dbReference>
<dbReference type="OrthoDB" id="6463896at2"/>
<feature type="transmembrane region" description="Helical" evidence="1">
    <location>
        <begin position="242"/>
        <end position="261"/>
    </location>
</feature>
<keyword evidence="1" id="KW-0812">Transmembrane</keyword>
<organism evidence="2 3">
    <name type="scientific">Bordetella genomosp. 1</name>
    <dbReference type="NCBI Taxonomy" id="1395607"/>
    <lineage>
        <taxon>Bacteria</taxon>
        <taxon>Pseudomonadati</taxon>
        <taxon>Pseudomonadota</taxon>
        <taxon>Betaproteobacteria</taxon>
        <taxon>Burkholderiales</taxon>
        <taxon>Alcaligenaceae</taxon>
        <taxon>Bordetella</taxon>
    </lineage>
</organism>
<dbReference type="Gene3D" id="1.20.1250.20">
    <property type="entry name" value="MFS general substrate transporter like domains"/>
    <property type="match status" value="1"/>
</dbReference>
<protein>
    <recommendedName>
        <fullName evidence="4">MFS transporter</fullName>
    </recommendedName>
</protein>
<evidence type="ECO:0000313" key="3">
    <source>
        <dbReference type="Proteomes" id="UP000217005"/>
    </source>
</evidence>
<reference evidence="2 3" key="1">
    <citation type="submission" date="2017-05" db="EMBL/GenBank/DDBJ databases">
        <title>Complete and WGS of Bordetella genogroups.</title>
        <authorList>
            <person name="Spilker T."/>
            <person name="LiPuma J."/>
        </authorList>
    </citation>
    <scope>NUCLEOTIDE SEQUENCE [LARGE SCALE GENOMIC DNA]</scope>
    <source>
        <strain evidence="2 3">AU17610</strain>
    </source>
</reference>
<dbReference type="SUPFAM" id="SSF103473">
    <property type="entry name" value="MFS general substrate transporter"/>
    <property type="match status" value="1"/>
</dbReference>
<feature type="transmembrane region" description="Helical" evidence="1">
    <location>
        <begin position="363"/>
        <end position="383"/>
    </location>
</feature>
<feature type="transmembrane region" description="Helical" evidence="1">
    <location>
        <begin position="328"/>
        <end position="351"/>
    </location>
</feature>
<sequence length="393" mass="42601">MAYGLTTNSIRMMVGATSSIYLMSKGLSIGDLAIIKSTQALVILVADVPFGYFADRYSRKAAVLLSTVFTIIWLAMTAAGDAFLTFLIAEVFNALSMALFSGAFTSLLLATHEKEQNNKNYENVIGVFYRWQFLLMGIAAFAGSSLFSATHSTVWWWAAGLIVVAMLGLGGLLSDDRIDAGAPVTGVHRFSGLGAALKRVLFSSGSALLFWSTATTALLFQVIIQFWQPILFGGEAFDRSGYVYGFVFLCILLAQSAAAHVATKLAASRTQMVMISLGMPLCFFLIPHSAGPFRLVLSTGFLCLAFFFIKLAHIHLYASFQRTQSEALFATAESLNSSVTRLLLLVWLPFIGRAGDIAGAARIPTLLGFLALVPVLLSALHCMHDRCRARHES</sequence>
<gene>
    <name evidence="2" type="ORF">CEG14_10395</name>
</gene>
<evidence type="ECO:0008006" key="4">
    <source>
        <dbReference type="Google" id="ProtNLM"/>
    </source>
</evidence>
<keyword evidence="1" id="KW-0472">Membrane</keyword>
<name>A0A261SEB5_9BORD</name>
<comment type="caution">
    <text evidence="2">The sequence shown here is derived from an EMBL/GenBank/DDBJ whole genome shotgun (WGS) entry which is preliminary data.</text>
</comment>
<dbReference type="InterPro" id="IPR053160">
    <property type="entry name" value="MFS_DHA3_Transporter"/>
</dbReference>
<evidence type="ECO:0000256" key="1">
    <source>
        <dbReference type="SAM" id="Phobius"/>
    </source>
</evidence>
<feature type="transmembrane region" description="Helical" evidence="1">
    <location>
        <begin position="296"/>
        <end position="316"/>
    </location>
</feature>
<feature type="transmembrane region" description="Helical" evidence="1">
    <location>
        <begin position="33"/>
        <end position="54"/>
    </location>
</feature>
<dbReference type="Proteomes" id="UP000217005">
    <property type="component" value="Unassembled WGS sequence"/>
</dbReference>
<feature type="transmembrane region" description="Helical" evidence="1">
    <location>
        <begin position="86"/>
        <end position="110"/>
    </location>
</feature>
<evidence type="ECO:0000313" key="2">
    <source>
        <dbReference type="EMBL" id="OZI35485.1"/>
    </source>
</evidence>
<dbReference type="AlphaFoldDB" id="A0A261SEB5"/>
<accession>A0A261SEB5</accession>
<dbReference type="PANTHER" id="PTHR23530">
    <property type="entry name" value="TRANSPORT PROTEIN-RELATED"/>
    <property type="match status" value="1"/>
</dbReference>
<feature type="transmembrane region" description="Helical" evidence="1">
    <location>
        <begin position="154"/>
        <end position="173"/>
    </location>
</feature>
<dbReference type="CDD" id="cd06174">
    <property type="entry name" value="MFS"/>
    <property type="match status" value="1"/>
</dbReference>
<keyword evidence="1" id="KW-1133">Transmembrane helix</keyword>
<feature type="transmembrane region" description="Helical" evidence="1">
    <location>
        <begin position="273"/>
        <end position="290"/>
    </location>
</feature>